<feature type="transmembrane region" description="Helical" evidence="7">
    <location>
        <begin position="272"/>
        <end position="291"/>
    </location>
</feature>
<feature type="transmembrane region" description="Helical" evidence="7">
    <location>
        <begin position="311"/>
        <end position="332"/>
    </location>
</feature>
<evidence type="ECO:0000256" key="6">
    <source>
        <dbReference type="PIRSR" id="PIRSR604254-1"/>
    </source>
</evidence>
<keyword evidence="6" id="KW-0862">Zinc</keyword>
<feature type="binding site" evidence="6">
    <location>
        <position position="314"/>
    </location>
    <ligand>
        <name>Zn(2+)</name>
        <dbReference type="ChEBI" id="CHEBI:29105"/>
    </ligand>
</feature>
<keyword evidence="4 7" id="KW-1133">Transmembrane helix</keyword>
<name>A0A8S0VZW1_CYCAE</name>
<protein>
    <recommendedName>
        <fullName evidence="10">HlyIII-domain-containing protein</fullName>
    </recommendedName>
</protein>
<dbReference type="GO" id="GO:0006882">
    <property type="term" value="P:intracellular zinc ion homeostasis"/>
    <property type="evidence" value="ECO:0007669"/>
    <property type="project" value="TreeGrafter"/>
</dbReference>
<evidence type="ECO:0000256" key="5">
    <source>
        <dbReference type="ARBA" id="ARBA00023136"/>
    </source>
</evidence>
<dbReference type="GO" id="GO:0016020">
    <property type="term" value="C:membrane"/>
    <property type="evidence" value="ECO:0007669"/>
    <property type="project" value="UniProtKB-SubCell"/>
</dbReference>
<accession>A0A8S0VZW1</accession>
<sequence>MSLSPPPISLDIEFRLTPAHSIPMVSQLSRRVTVPQDLFTRKEVETVEQLAMELVVKRSPTHSKTIHWDELEDWQKDNEYILYGYRRIQYHWYGCVSSIFTYLHNETVNIHTHLWGSALFAYFLSTYYDSYIDLHAISTWKDVAVVGIFLSSAMFCLAASAFYHTSGCHSNEVTSSCHAFDYSGIIILIVGSFFPSIYYGFYCYPHIQKFYLSLISLAGLGAAYIVLNPEYAKPTHRGARTAVFIGLGLCAIVPTSHMFLTHPFDELVSKMGVDWLVASGALYIVGALLYANRVPERLAPGCFDYLLASHQIFHICVVLAAWAHYQGVLACLQYRMSQPVCVP</sequence>
<reference evidence="8 9" key="1">
    <citation type="submission" date="2020-01" db="EMBL/GenBank/DDBJ databases">
        <authorList>
            <person name="Gupta K D."/>
        </authorList>
    </citation>
    <scope>NUCLEOTIDE SEQUENCE [LARGE SCALE GENOMIC DNA]</scope>
</reference>
<feature type="binding site" evidence="6">
    <location>
        <position position="164"/>
    </location>
    <ligand>
        <name>Zn(2+)</name>
        <dbReference type="ChEBI" id="CHEBI:29105"/>
    </ligand>
</feature>
<comment type="caution">
    <text evidence="8">The sequence shown here is derived from an EMBL/GenBank/DDBJ whole genome shotgun (WGS) entry which is preliminary data.</text>
</comment>
<feature type="transmembrane region" description="Helical" evidence="7">
    <location>
        <begin position="182"/>
        <end position="203"/>
    </location>
</feature>
<keyword evidence="9" id="KW-1185">Reference proteome</keyword>
<evidence type="ECO:0000313" key="8">
    <source>
        <dbReference type="EMBL" id="CAA7264335.1"/>
    </source>
</evidence>
<proteinExistence type="inferred from homology"/>
<dbReference type="AlphaFoldDB" id="A0A8S0VZW1"/>
<evidence type="ECO:0000256" key="4">
    <source>
        <dbReference type="ARBA" id="ARBA00022989"/>
    </source>
</evidence>
<dbReference type="GO" id="GO:0038023">
    <property type="term" value="F:signaling receptor activity"/>
    <property type="evidence" value="ECO:0007669"/>
    <property type="project" value="TreeGrafter"/>
</dbReference>
<feature type="binding site" evidence="6">
    <location>
        <position position="310"/>
    </location>
    <ligand>
        <name>Zn(2+)</name>
        <dbReference type="ChEBI" id="CHEBI:29105"/>
    </ligand>
</feature>
<gene>
    <name evidence="8" type="ORF">AAE3_LOCUS6568</name>
</gene>
<dbReference type="Proteomes" id="UP000467700">
    <property type="component" value="Unassembled WGS sequence"/>
</dbReference>
<dbReference type="Pfam" id="PF03006">
    <property type="entry name" value="HlyIII"/>
    <property type="match status" value="1"/>
</dbReference>
<evidence type="ECO:0000256" key="2">
    <source>
        <dbReference type="ARBA" id="ARBA00007018"/>
    </source>
</evidence>
<dbReference type="PANTHER" id="PTHR20855">
    <property type="entry name" value="ADIPOR/PROGESTIN RECEPTOR-RELATED"/>
    <property type="match status" value="1"/>
</dbReference>
<comment type="subcellular location">
    <subcellularLocation>
        <location evidence="1">Membrane</location>
        <topology evidence="1">Multi-pass membrane protein</topology>
    </subcellularLocation>
</comment>
<evidence type="ECO:0000256" key="7">
    <source>
        <dbReference type="SAM" id="Phobius"/>
    </source>
</evidence>
<dbReference type="InterPro" id="IPR004254">
    <property type="entry name" value="AdipoR/HlyIII-related"/>
</dbReference>
<feature type="transmembrane region" description="Helical" evidence="7">
    <location>
        <begin position="239"/>
        <end position="260"/>
    </location>
</feature>
<evidence type="ECO:0000256" key="1">
    <source>
        <dbReference type="ARBA" id="ARBA00004141"/>
    </source>
</evidence>
<dbReference type="EMBL" id="CACVBS010000044">
    <property type="protein sequence ID" value="CAA7264335.1"/>
    <property type="molecule type" value="Genomic_DNA"/>
</dbReference>
<evidence type="ECO:0000313" key="9">
    <source>
        <dbReference type="Proteomes" id="UP000467700"/>
    </source>
</evidence>
<organism evidence="8 9">
    <name type="scientific">Cyclocybe aegerita</name>
    <name type="common">Black poplar mushroom</name>
    <name type="synonym">Agrocybe aegerita</name>
    <dbReference type="NCBI Taxonomy" id="1973307"/>
    <lineage>
        <taxon>Eukaryota</taxon>
        <taxon>Fungi</taxon>
        <taxon>Dikarya</taxon>
        <taxon>Basidiomycota</taxon>
        <taxon>Agaricomycotina</taxon>
        <taxon>Agaricomycetes</taxon>
        <taxon>Agaricomycetidae</taxon>
        <taxon>Agaricales</taxon>
        <taxon>Agaricineae</taxon>
        <taxon>Bolbitiaceae</taxon>
        <taxon>Cyclocybe</taxon>
    </lineage>
</organism>
<dbReference type="GO" id="GO:0046872">
    <property type="term" value="F:metal ion binding"/>
    <property type="evidence" value="ECO:0007669"/>
    <property type="project" value="UniProtKB-KW"/>
</dbReference>
<comment type="similarity">
    <text evidence="2">Belongs to the ADIPOR family.</text>
</comment>
<keyword evidence="3 7" id="KW-0812">Transmembrane</keyword>
<feature type="transmembrane region" description="Helical" evidence="7">
    <location>
        <begin position="143"/>
        <end position="162"/>
    </location>
</feature>
<dbReference type="PANTHER" id="PTHR20855:SF52">
    <property type="entry name" value="ADIPONECTIN RECEPTOR PROTEIN"/>
    <property type="match status" value="1"/>
</dbReference>
<dbReference type="OrthoDB" id="529367at2759"/>
<evidence type="ECO:0000256" key="3">
    <source>
        <dbReference type="ARBA" id="ARBA00022692"/>
    </source>
</evidence>
<feature type="transmembrane region" description="Helical" evidence="7">
    <location>
        <begin position="210"/>
        <end position="227"/>
    </location>
</feature>
<keyword evidence="6" id="KW-0479">Metal-binding</keyword>
<evidence type="ECO:0008006" key="10">
    <source>
        <dbReference type="Google" id="ProtNLM"/>
    </source>
</evidence>
<keyword evidence="5 7" id="KW-0472">Membrane</keyword>